<proteinExistence type="predicted"/>
<gene>
    <name evidence="1" type="ORF">DL347_27500</name>
</gene>
<dbReference type="AlphaFoldDB" id="A0A7Z6MSJ5"/>
<sequence>MPSLPVYVWRELQLAMTLLDENSSLREVFVVVLSWIRGDYKCFTVEPFSTYRFDEFSHIDENLMPVEFSSFLLSDIAHLKKVIFGCQANETEAIARFLRDTLEQLITVEVDRKCPRCLSDGMRIFIGRYNGLLAFQCNVCGHSTYSDSYKVGSGELEFVNEKKLRELNMI</sequence>
<dbReference type="Proteomes" id="UP000255541">
    <property type="component" value="Unassembled WGS sequence"/>
</dbReference>
<accession>A0A7Z6MSJ5</accession>
<reference evidence="1 2" key="1">
    <citation type="submission" date="2018-07" db="EMBL/GenBank/DDBJ databases">
        <title>Draft Genome Sequence of Pseudomonas fluorescens AHK-1 associated with canker disease of kiwifruit.</title>
        <authorList>
            <person name="Wu Z."/>
        </authorList>
    </citation>
    <scope>NUCLEOTIDE SEQUENCE [LARGE SCALE GENOMIC DNA]</scope>
    <source>
        <strain evidence="1 2">AHK-1</strain>
    </source>
</reference>
<name>A0A7Z6MSJ5_PSEFL</name>
<evidence type="ECO:0000313" key="2">
    <source>
        <dbReference type="Proteomes" id="UP000255541"/>
    </source>
</evidence>
<comment type="caution">
    <text evidence="1">The sequence shown here is derived from an EMBL/GenBank/DDBJ whole genome shotgun (WGS) entry which is preliminary data.</text>
</comment>
<evidence type="ECO:0000313" key="1">
    <source>
        <dbReference type="EMBL" id="RDS87886.1"/>
    </source>
</evidence>
<organism evidence="1 2">
    <name type="scientific">Pseudomonas fluorescens</name>
    <dbReference type="NCBI Taxonomy" id="294"/>
    <lineage>
        <taxon>Bacteria</taxon>
        <taxon>Pseudomonadati</taxon>
        <taxon>Pseudomonadota</taxon>
        <taxon>Gammaproteobacteria</taxon>
        <taxon>Pseudomonadales</taxon>
        <taxon>Pseudomonadaceae</taxon>
        <taxon>Pseudomonas</taxon>
    </lineage>
</organism>
<protein>
    <submittedName>
        <fullName evidence="1">Uncharacterized protein</fullName>
    </submittedName>
</protein>
<dbReference type="EMBL" id="QRBA01000020">
    <property type="protein sequence ID" value="RDS87886.1"/>
    <property type="molecule type" value="Genomic_DNA"/>
</dbReference>